<gene>
    <name evidence="6" type="ORF">B0H63DRAFT_254922</name>
</gene>
<evidence type="ECO:0000256" key="1">
    <source>
        <dbReference type="ARBA" id="ARBA00022729"/>
    </source>
</evidence>
<organism evidence="6 7">
    <name type="scientific">Podospora didyma</name>
    <dbReference type="NCBI Taxonomy" id="330526"/>
    <lineage>
        <taxon>Eukaryota</taxon>
        <taxon>Fungi</taxon>
        <taxon>Dikarya</taxon>
        <taxon>Ascomycota</taxon>
        <taxon>Pezizomycotina</taxon>
        <taxon>Sordariomycetes</taxon>
        <taxon>Sordariomycetidae</taxon>
        <taxon>Sordariales</taxon>
        <taxon>Podosporaceae</taxon>
        <taxon>Podospora</taxon>
    </lineage>
</organism>
<feature type="compositionally biased region" description="Low complexity" evidence="2">
    <location>
        <begin position="121"/>
        <end position="160"/>
    </location>
</feature>
<accession>A0AAE0KDP1</accession>
<keyword evidence="3" id="KW-0812">Transmembrane</keyword>
<keyword evidence="3" id="KW-1133">Transmembrane helix</keyword>
<evidence type="ECO:0000256" key="4">
    <source>
        <dbReference type="SAM" id="SignalP"/>
    </source>
</evidence>
<feature type="compositionally biased region" description="Polar residues" evidence="2">
    <location>
        <begin position="161"/>
        <end position="174"/>
    </location>
</feature>
<dbReference type="PANTHER" id="PTHR35185:SF1">
    <property type="entry name" value="UPF0619 GPI-ANCHORED MEMBRANE PROTEIN C1322.10"/>
    <property type="match status" value="1"/>
</dbReference>
<keyword evidence="3" id="KW-0472">Membrane</keyword>
<evidence type="ECO:0000259" key="5">
    <source>
        <dbReference type="Pfam" id="PF10342"/>
    </source>
</evidence>
<proteinExistence type="predicted"/>
<evidence type="ECO:0000313" key="7">
    <source>
        <dbReference type="Proteomes" id="UP001285441"/>
    </source>
</evidence>
<reference evidence="6" key="2">
    <citation type="submission" date="2023-06" db="EMBL/GenBank/DDBJ databases">
        <authorList>
            <consortium name="Lawrence Berkeley National Laboratory"/>
            <person name="Haridas S."/>
            <person name="Hensen N."/>
            <person name="Bonometti L."/>
            <person name="Westerberg I."/>
            <person name="Brannstrom I.O."/>
            <person name="Guillou S."/>
            <person name="Cros-Aarteil S."/>
            <person name="Calhoun S."/>
            <person name="Kuo A."/>
            <person name="Mondo S."/>
            <person name="Pangilinan J."/>
            <person name="Riley R."/>
            <person name="LaButti K."/>
            <person name="Andreopoulos B."/>
            <person name="Lipzen A."/>
            <person name="Chen C."/>
            <person name="Yanf M."/>
            <person name="Daum C."/>
            <person name="Ng V."/>
            <person name="Clum A."/>
            <person name="Steindorff A."/>
            <person name="Ohm R."/>
            <person name="Martin F."/>
            <person name="Silar P."/>
            <person name="Natvig D."/>
            <person name="Lalanne C."/>
            <person name="Gautier V."/>
            <person name="Ament-velasquez S.L."/>
            <person name="Kruys A."/>
            <person name="Hutchinson M.I."/>
            <person name="Powell A.J."/>
            <person name="Barry K."/>
            <person name="Miller A.N."/>
            <person name="Grigoriev I.V."/>
            <person name="Debuchy R."/>
            <person name="Gladieux P."/>
            <person name="Thoren M.H."/>
            <person name="Johannesson H."/>
        </authorList>
    </citation>
    <scope>NUCLEOTIDE SEQUENCE</scope>
    <source>
        <strain evidence="6">CBS 232.78</strain>
    </source>
</reference>
<comment type="caution">
    <text evidence="6">The sequence shown here is derived from an EMBL/GenBank/DDBJ whole genome shotgun (WGS) entry which is preliminary data.</text>
</comment>
<keyword evidence="7" id="KW-1185">Reference proteome</keyword>
<name>A0AAE0KDP1_9PEZI</name>
<feature type="region of interest" description="Disordered" evidence="2">
    <location>
        <begin position="113"/>
        <end position="183"/>
    </location>
</feature>
<dbReference type="AlphaFoldDB" id="A0AAE0KDP1"/>
<dbReference type="InterPro" id="IPR052479">
    <property type="entry name" value="GPI-anchor_Adhesion_Reg"/>
</dbReference>
<evidence type="ECO:0000256" key="3">
    <source>
        <dbReference type="SAM" id="Phobius"/>
    </source>
</evidence>
<keyword evidence="1 4" id="KW-0732">Signal</keyword>
<protein>
    <recommendedName>
        <fullName evidence="5">Yeast cell wall synthesis Kre9/Knh1-like N-terminal domain-containing protein</fullName>
    </recommendedName>
</protein>
<reference evidence="6" key="1">
    <citation type="journal article" date="2023" name="Mol. Phylogenet. Evol.">
        <title>Genome-scale phylogeny and comparative genomics of the fungal order Sordariales.</title>
        <authorList>
            <person name="Hensen N."/>
            <person name="Bonometti L."/>
            <person name="Westerberg I."/>
            <person name="Brannstrom I.O."/>
            <person name="Guillou S."/>
            <person name="Cros-Aarteil S."/>
            <person name="Calhoun S."/>
            <person name="Haridas S."/>
            <person name="Kuo A."/>
            <person name="Mondo S."/>
            <person name="Pangilinan J."/>
            <person name="Riley R."/>
            <person name="LaButti K."/>
            <person name="Andreopoulos B."/>
            <person name="Lipzen A."/>
            <person name="Chen C."/>
            <person name="Yan M."/>
            <person name="Daum C."/>
            <person name="Ng V."/>
            <person name="Clum A."/>
            <person name="Steindorff A."/>
            <person name="Ohm R.A."/>
            <person name="Martin F."/>
            <person name="Silar P."/>
            <person name="Natvig D.O."/>
            <person name="Lalanne C."/>
            <person name="Gautier V."/>
            <person name="Ament-Velasquez S.L."/>
            <person name="Kruys A."/>
            <person name="Hutchinson M.I."/>
            <person name="Powell A.J."/>
            <person name="Barry K."/>
            <person name="Miller A.N."/>
            <person name="Grigoriev I.V."/>
            <person name="Debuchy R."/>
            <person name="Gladieux P."/>
            <person name="Hiltunen Thoren M."/>
            <person name="Johannesson H."/>
        </authorList>
    </citation>
    <scope>NUCLEOTIDE SEQUENCE</scope>
    <source>
        <strain evidence="6">CBS 232.78</strain>
    </source>
</reference>
<feature type="domain" description="Yeast cell wall synthesis Kre9/Knh1-like N-terminal" evidence="5">
    <location>
        <begin position="23"/>
        <end position="114"/>
    </location>
</feature>
<feature type="transmembrane region" description="Helical" evidence="3">
    <location>
        <begin position="187"/>
        <end position="211"/>
    </location>
</feature>
<dbReference type="PANTHER" id="PTHR35185">
    <property type="entry name" value="SERINE/THREONINE-RICH PROTEIN ADG2-RELATED"/>
    <property type="match status" value="1"/>
</dbReference>
<dbReference type="EMBL" id="JAULSW010000007">
    <property type="protein sequence ID" value="KAK3374646.1"/>
    <property type="molecule type" value="Genomic_DNA"/>
</dbReference>
<sequence>MRSSIISAAAFLTVCVSALKVTSPTKTDVVDLSGGVKVTWESVSSDPKTAHLFLVNQAGGHAQYSKDLGEIDISSGSQTVTVKDVPNDTAYQFNIQSVTQLNTGILAQSEQFEVKADKKSTTSTTKSASSTASSGSESVTDAPSSSSDSSASSTVSSASTLITLPPSSTGASNGTNSQATRTSSSSAGAATAMAVQGGSLLALAIGLVAVIA</sequence>
<dbReference type="Proteomes" id="UP001285441">
    <property type="component" value="Unassembled WGS sequence"/>
</dbReference>
<feature type="chain" id="PRO_5042045739" description="Yeast cell wall synthesis Kre9/Knh1-like N-terminal domain-containing protein" evidence="4">
    <location>
        <begin position="19"/>
        <end position="212"/>
    </location>
</feature>
<feature type="signal peptide" evidence="4">
    <location>
        <begin position="1"/>
        <end position="18"/>
    </location>
</feature>
<dbReference type="InterPro" id="IPR018466">
    <property type="entry name" value="Kre9/Knh1-like_N"/>
</dbReference>
<dbReference type="Pfam" id="PF10342">
    <property type="entry name" value="Kre9_KNH"/>
    <property type="match status" value="1"/>
</dbReference>
<evidence type="ECO:0000256" key="2">
    <source>
        <dbReference type="SAM" id="MobiDB-lite"/>
    </source>
</evidence>
<evidence type="ECO:0000313" key="6">
    <source>
        <dbReference type="EMBL" id="KAK3374646.1"/>
    </source>
</evidence>